<dbReference type="EMBL" id="KQ947417">
    <property type="protein sequence ID" value="KUJ15812.1"/>
    <property type="molecule type" value="Genomic_DNA"/>
</dbReference>
<dbReference type="Proteomes" id="UP000070700">
    <property type="component" value="Unassembled WGS sequence"/>
</dbReference>
<sequence length="388" mass="43040">MAADTFTFDPEGDLFLRLHYSDEAGVVKVEGCTASSRDASSEEDVVLIPVSNDMDVSPPEDASKTVHMLVSSKHLILASSVFKAMFRPGFRESLPRVSEGQMELDLPDDDPAAFEILLNIIHGHVRKVPDKITLEMLIKLSVLVDKYQVLEVTELHVRSWMPKLRLSLPTEFSPSVICLMSISWVFKMKENFKELTSIAERGSSFDLGEDDQTSLLIPRFITDRIEATRQNGISILISDINNMITAYNTGSFSCTTVFSNNEVMDGNLACDGMVLGSLMKSLASYGLWPLPTAPYVGISMESLANQIRSLKILALCDQDRFQACTWRTDHRPGHGWKTWLSDKADSALFTADGQDLSDMTAQSNLNRFGPTEKLVPGRSSTTEDTLDP</sequence>
<dbReference type="Gene3D" id="3.30.710.10">
    <property type="entry name" value="Potassium Channel Kv1.1, Chain A"/>
    <property type="match status" value="1"/>
</dbReference>
<reference evidence="2 3" key="1">
    <citation type="submission" date="2015-10" db="EMBL/GenBank/DDBJ databases">
        <title>Full genome of DAOMC 229536 Phialocephala scopiformis, a fungal endophyte of spruce producing the potent anti-insectan compound rugulosin.</title>
        <authorList>
            <consortium name="DOE Joint Genome Institute"/>
            <person name="Walker A.K."/>
            <person name="Frasz S.L."/>
            <person name="Seifert K.A."/>
            <person name="Miller J.D."/>
            <person name="Mondo S.J."/>
            <person name="Labutti K."/>
            <person name="Lipzen A."/>
            <person name="Dockter R."/>
            <person name="Kennedy M."/>
            <person name="Grigoriev I.V."/>
            <person name="Spatafora J.W."/>
        </authorList>
    </citation>
    <scope>NUCLEOTIDE SEQUENCE [LARGE SCALE GENOMIC DNA]</scope>
    <source>
        <strain evidence="2 3">CBS 120377</strain>
    </source>
</reference>
<name>A0A194X7N7_MOLSC</name>
<evidence type="ECO:0000313" key="2">
    <source>
        <dbReference type="EMBL" id="KUJ15812.1"/>
    </source>
</evidence>
<dbReference type="InParanoid" id="A0A194X7N7"/>
<organism evidence="2 3">
    <name type="scientific">Mollisia scopiformis</name>
    <name type="common">Conifer needle endophyte fungus</name>
    <name type="synonym">Phialocephala scopiformis</name>
    <dbReference type="NCBI Taxonomy" id="149040"/>
    <lineage>
        <taxon>Eukaryota</taxon>
        <taxon>Fungi</taxon>
        <taxon>Dikarya</taxon>
        <taxon>Ascomycota</taxon>
        <taxon>Pezizomycotina</taxon>
        <taxon>Leotiomycetes</taxon>
        <taxon>Helotiales</taxon>
        <taxon>Mollisiaceae</taxon>
        <taxon>Mollisia</taxon>
    </lineage>
</organism>
<dbReference type="InterPro" id="IPR011333">
    <property type="entry name" value="SKP1/BTB/POZ_sf"/>
</dbReference>
<protein>
    <submittedName>
        <fullName evidence="2">Uncharacterized protein</fullName>
    </submittedName>
</protein>
<dbReference type="OrthoDB" id="5326346at2759"/>
<dbReference type="AlphaFoldDB" id="A0A194X7N7"/>
<accession>A0A194X7N7</accession>
<gene>
    <name evidence="2" type="ORF">LY89DRAFT_96922</name>
</gene>
<evidence type="ECO:0000313" key="3">
    <source>
        <dbReference type="Proteomes" id="UP000070700"/>
    </source>
</evidence>
<dbReference type="SUPFAM" id="SSF54695">
    <property type="entry name" value="POZ domain"/>
    <property type="match status" value="1"/>
</dbReference>
<dbReference type="RefSeq" id="XP_018070167.1">
    <property type="nucleotide sequence ID" value="XM_018223538.1"/>
</dbReference>
<evidence type="ECO:0000256" key="1">
    <source>
        <dbReference type="SAM" id="MobiDB-lite"/>
    </source>
</evidence>
<feature type="region of interest" description="Disordered" evidence="1">
    <location>
        <begin position="361"/>
        <end position="388"/>
    </location>
</feature>
<proteinExistence type="predicted"/>
<feature type="compositionally biased region" description="Polar residues" evidence="1">
    <location>
        <begin position="378"/>
        <end position="388"/>
    </location>
</feature>
<keyword evidence="3" id="KW-1185">Reference proteome</keyword>
<dbReference type="CDD" id="cd18186">
    <property type="entry name" value="BTB_POZ_ZBTB_KLHL-like"/>
    <property type="match status" value="1"/>
</dbReference>
<dbReference type="GeneID" id="28833264"/>
<dbReference type="KEGG" id="psco:LY89DRAFT_96922"/>